<evidence type="ECO:0000256" key="2">
    <source>
        <dbReference type="ARBA" id="ARBA00022840"/>
    </source>
</evidence>
<accession>A0A913X0T5</accession>
<dbReference type="Proteomes" id="UP000887567">
    <property type="component" value="Unplaced"/>
</dbReference>
<keyword evidence="2" id="KW-0067">ATP-binding</keyword>
<dbReference type="InterPro" id="IPR005654">
    <property type="entry name" value="ATPase_AFG1-like"/>
</dbReference>
<dbReference type="GO" id="GO:0005524">
    <property type="term" value="F:ATP binding"/>
    <property type="evidence" value="ECO:0007669"/>
    <property type="project" value="UniProtKB-KW"/>
</dbReference>
<dbReference type="GO" id="GO:0016887">
    <property type="term" value="F:ATP hydrolysis activity"/>
    <property type="evidence" value="ECO:0007669"/>
    <property type="project" value="InterPro"/>
</dbReference>
<evidence type="ECO:0000256" key="1">
    <source>
        <dbReference type="ARBA" id="ARBA00022741"/>
    </source>
</evidence>
<organism evidence="3 4">
    <name type="scientific">Exaiptasia diaphana</name>
    <name type="common">Tropical sea anemone</name>
    <name type="synonym">Aiptasia pulchella</name>
    <dbReference type="NCBI Taxonomy" id="2652724"/>
    <lineage>
        <taxon>Eukaryota</taxon>
        <taxon>Metazoa</taxon>
        <taxon>Cnidaria</taxon>
        <taxon>Anthozoa</taxon>
        <taxon>Hexacorallia</taxon>
        <taxon>Actiniaria</taxon>
        <taxon>Aiptasiidae</taxon>
        <taxon>Exaiptasia</taxon>
    </lineage>
</organism>
<name>A0A913X0T5_EXADI</name>
<dbReference type="AlphaFoldDB" id="A0A913X0T5"/>
<reference evidence="3" key="1">
    <citation type="submission" date="2022-11" db="UniProtKB">
        <authorList>
            <consortium name="EnsemblMetazoa"/>
        </authorList>
    </citation>
    <scope>IDENTIFICATION</scope>
</reference>
<protein>
    <recommendedName>
        <fullName evidence="5">AFG1-like ATPase</fullName>
    </recommendedName>
</protein>
<dbReference type="GO" id="GO:0005739">
    <property type="term" value="C:mitochondrion"/>
    <property type="evidence" value="ECO:0007669"/>
    <property type="project" value="TreeGrafter"/>
</dbReference>
<dbReference type="OrthoDB" id="548867at2759"/>
<dbReference type="NCBIfam" id="NF040713">
    <property type="entry name" value="ZapE"/>
    <property type="match status" value="1"/>
</dbReference>
<evidence type="ECO:0000313" key="4">
    <source>
        <dbReference type="Proteomes" id="UP000887567"/>
    </source>
</evidence>
<dbReference type="EnsemblMetazoa" id="XM_021041452.2">
    <property type="protein sequence ID" value="XP_020897111.2"/>
    <property type="gene ID" value="LOC110235975"/>
</dbReference>
<keyword evidence="1" id="KW-0547">Nucleotide-binding</keyword>
<dbReference type="Pfam" id="PF03969">
    <property type="entry name" value="AFG1_ATPase"/>
    <property type="match status" value="1"/>
</dbReference>
<evidence type="ECO:0000313" key="3">
    <source>
        <dbReference type="EnsemblMetazoa" id="XP_020897111.2"/>
    </source>
</evidence>
<dbReference type="RefSeq" id="XP_020897111.2">
    <property type="nucleotide sequence ID" value="XM_021041452.2"/>
</dbReference>
<evidence type="ECO:0008006" key="5">
    <source>
        <dbReference type="Google" id="ProtNLM"/>
    </source>
</evidence>
<proteinExistence type="predicted"/>
<keyword evidence="4" id="KW-1185">Reference proteome</keyword>
<dbReference type="PANTHER" id="PTHR12169:SF6">
    <property type="entry name" value="AFG1-LIKE ATPASE"/>
    <property type="match status" value="1"/>
</dbReference>
<dbReference type="GeneID" id="110235975"/>
<sequence>NTCSATIVNANFITSFFVIIDLYKNGLQRSNFIPFIPVLKSRCNILCLDSGIDYRMRDIVHIGKVYFSSHDKKTEQELDWIFSNMAEQEALTGDIEIKPRDIEIVPGGRTIHAPITCGRIADFTFEQLCMKPVGAADYLALCKHFDVIMVRDVPQMTLFRKTEARRFITLIDALYDNRVRLICSAATSPADLFQASPLSPKDIEDRRMLMDDLQLSTDNIDANASIFTAEEEIFAFKRTVSRMAEMQTEEYWKSQTRRTQKEH</sequence>
<dbReference type="KEGG" id="epa:110235975"/>
<dbReference type="PANTHER" id="PTHR12169">
    <property type="entry name" value="ATPASE N2B"/>
    <property type="match status" value="1"/>
</dbReference>